<dbReference type="Proteomes" id="UP000670092">
    <property type="component" value="Unassembled WGS sequence"/>
</dbReference>
<dbReference type="AlphaFoldDB" id="A0A8H7YR32"/>
<sequence length="765" mass="85945">MSKHFCQYLSLFLYFSFSILAANKQSRLKLKFIPNTTVSSHHLRNSSVPSVKLLLGSPYSGELAFGYKLRRFWPRSVIGVIVPPLVTGYYTFLVMYYLESQNEDINHLKVGPRGANFAFWSWFLIGVFGLNLSQYGLIGTEAGILMYNQSLGPKDALQLMMHADRTWSGPSGWLKILRKSMFLWKKDERSIQRTRNHTPSRLWFILLFLSALPLAALPISGLCMESGDGYVMRTSGSSTPVVLGRNQANFDFRKMASIYERASNDWKTGAPVRMPGIGVMYTRSSLKRLEHDFLKRFPNTFPPDSGVPEIFLAPQAPVPVLGTTSGLLIRYNCTSASKISDFAILNRFHERGNNSMPKYDSQNNKITPNFHERRIDQDVVFLANYRTPKVENYEAVLEFGMPGITPRRYHSENETVSPWGIEKDFISEYILYQYLDYPSPMLANRSAVDKFGESLFGSMNMELDEPIPDIAEKYHLENHSAGGNNSANTMKVAVGVKCTSASDFGIAHVDGTSNTFTNFKPHDVIPAPDNTILGAPAFSLGATGALMFKLTEYDRILGSIGPQNILSSVEGPVYIDSGSNRTLIAPSYVQSRQLRNSILQAHAAYALELAYDGVAKYDNLSQYLRYSNDSSKGPNSVYHSRSFFKHENFTTTTPGKVLTRGPLKNVWVPLYLLVPWALGSMTLALIYSHRPRWSETFDGYSLFRFGADFADQVKDRPEFLSTEDYETCDALRDLPGFIGDSRPLFTPGHVSLVKNSMAAPDKLYM</sequence>
<feature type="transmembrane region" description="Helical" evidence="1">
    <location>
        <begin position="77"/>
        <end position="98"/>
    </location>
</feature>
<name>A0A8H7YR32_AJECA</name>
<dbReference type="VEuPathDB" id="FungiDB:I7I52_06691"/>
<keyword evidence="1" id="KW-0812">Transmembrane</keyword>
<feature type="transmembrane region" description="Helical" evidence="1">
    <location>
        <begin position="202"/>
        <end position="222"/>
    </location>
</feature>
<gene>
    <name evidence="2" type="ORF">I7I52_06691</name>
</gene>
<evidence type="ECO:0000313" key="3">
    <source>
        <dbReference type="Proteomes" id="UP000670092"/>
    </source>
</evidence>
<evidence type="ECO:0000256" key="1">
    <source>
        <dbReference type="SAM" id="Phobius"/>
    </source>
</evidence>
<dbReference type="OrthoDB" id="5287717at2759"/>
<dbReference type="EMBL" id="JAEVHI010000003">
    <property type="protein sequence ID" value="KAG5296137.1"/>
    <property type="molecule type" value="Genomic_DNA"/>
</dbReference>
<reference evidence="2 3" key="1">
    <citation type="submission" date="2021-01" db="EMBL/GenBank/DDBJ databases">
        <title>Chromosome-level genome assembly of a human fungal pathogen reveals clustering of transcriptionally co-regulated genes.</title>
        <authorList>
            <person name="Voorhies M."/>
            <person name="Cohen S."/>
            <person name="Shea T.P."/>
            <person name="Petrus S."/>
            <person name="Munoz J.F."/>
            <person name="Poplawski S."/>
            <person name="Goldman W.E."/>
            <person name="Michael T."/>
            <person name="Cuomo C.A."/>
            <person name="Sil A."/>
            <person name="Beyhan S."/>
        </authorList>
    </citation>
    <scope>NUCLEOTIDE SEQUENCE [LARGE SCALE GENOMIC DNA]</scope>
    <source>
        <strain evidence="2 3">G184AR</strain>
    </source>
</reference>
<evidence type="ECO:0000313" key="2">
    <source>
        <dbReference type="EMBL" id="KAG5296137.1"/>
    </source>
</evidence>
<organism evidence="2 3">
    <name type="scientific">Ajellomyces capsulatus</name>
    <name type="common">Darling's disease fungus</name>
    <name type="synonym">Histoplasma capsulatum</name>
    <dbReference type="NCBI Taxonomy" id="5037"/>
    <lineage>
        <taxon>Eukaryota</taxon>
        <taxon>Fungi</taxon>
        <taxon>Dikarya</taxon>
        <taxon>Ascomycota</taxon>
        <taxon>Pezizomycotina</taxon>
        <taxon>Eurotiomycetes</taxon>
        <taxon>Eurotiomycetidae</taxon>
        <taxon>Onygenales</taxon>
        <taxon>Ajellomycetaceae</taxon>
        <taxon>Histoplasma</taxon>
    </lineage>
</organism>
<accession>A0A8H7YR32</accession>
<feature type="transmembrane region" description="Helical" evidence="1">
    <location>
        <begin position="118"/>
        <end position="138"/>
    </location>
</feature>
<keyword evidence="1" id="KW-0472">Membrane</keyword>
<feature type="transmembrane region" description="Helical" evidence="1">
    <location>
        <begin position="6"/>
        <end position="23"/>
    </location>
</feature>
<keyword evidence="1" id="KW-1133">Transmembrane helix</keyword>
<comment type="caution">
    <text evidence="2">The sequence shown here is derived from an EMBL/GenBank/DDBJ whole genome shotgun (WGS) entry which is preliminary data.</text>
</comment>
<protein>
    <submittedName>
        <fullName evidence="2">Uncharacterized protein</fullName>
    </submittedName>
</protein>
<proteinExistence type="predicted"/>
<feature type="transmembrane region" description="Helical" evidence="1">
    <location>
        <begin position="666"/>
        <end position="687"/>
    </location>
</feature>